<proteinExistence type="predicted"/>
<protein>
    <submittedName>
        <fullName evidence="1">Uncharacterized protein</fullName>
    </submittedName>
</protein>
<sequence>MVRSGSYGVEIKSIPSGRYRSEISDQGSQGLLHIGDLYADEAKEFLVNVSVPISSLSSSNDSIERKTILLDIRCSYKDVSASSKNRMQVVEGDLVDIRRPNSPSLGEMQVNLEVDR</sequence>
<dbReference type="Proteomes" id="UP000249390">
    <property type="component" value="Unassembled WGS sequence"/>
</dbReference>
<evidence type="ECO:0000313" key="2">
    <source>
        <dbReference type="Proteomes" id="UP000249390"/>
    </source>
</evidence>
<comment type="caution">
    <text evidence="1">The sequence shown here is derived from an EMBL/GenBank/DDBJ whole genome shotgun (WGS) entry which is preliminary data.</text>
</comment>
<evidence type="ECO:0000313" key="1">
    <source>
        <dbReference type="EMBL" id="RAL47958.1"/>
    </source>
</evidence>
<gene>
    <name evidence="1" type="ORF">DM860_015745</name>
</gene>
<dbReference type="EMBL" id="NQVE01000106">
    <property type="protein sequence ID" value="RAL47958.1"/>
    <property type="molecule type" value="Genomic_DNA"/>
</dbReference>
<name>A0A328DTX1_9ASTE</name>
<keyword evidence="2" id="KW-1185">Reference proteome</keyword>
<organism evidence="1 2">
    <name type="scientific">Cuscuta australis</name>
    <dbReference type="NCBI Taxonomy" id="267555"/>
    <lineage>
        <taxon>Eukaryota</taxon>
        <taxon>Viridiplantae</taxon>
        <taxon>Streptophyta</taxon>
        <taxon>Embryophyta</taxon>
        <taxon>Tracheophyta</taxon>
        <taxon>Spermatophyta</taxon>
        <taxon>Magnoliopsida</taxon>
        <taxon>eudicotyledons</taxon>
        <taxon>Gunneridae</taxon>
        <taxon>Pentapetalae</taxon>
        <taxon>asterids</taxon>
        <taxon>lamiids</taxon>
        <taxon>Solanales</taxon>
        <taxon>Convolvulaceae</taxon>
        <taxon>Cuscuteae</taxon>
        <taxon>Cuscuta</taxon>
        <taxon>Cuscuta subgen. Grammica</taxon>
        <taxon>Cuscuta sect. Cleistogrammica</taxon>
    </lineage>
</organism>
<accession>A0A328DTX1</accession>
<reference evidence="1 2" key="1">
    <citation type="submission" date="2018-06" db="EMBL/GenBank/DDBJ databases">
        <title>The Genome of Cuscuta australis (Dodder) Provides Insight into the Evolution of Plant Parasitism.</title>
        <authorList>
            <person name="Liu H."/>
        </authorList>
    </citation>
    <scope>NUCLEOTIDE SEQUENCE [LARGE SCALE GENOMIC DNA]</scope>
    <source>
        <strain evidence="2">cv. Yunnan</strain>
        <tissue evidence="1">Vines</tissue>
    </source>
</reference>
<dbReference type="AlphaFoldDB" id="A0A328DTX1"/>